<reference evidence="1 2" key="1">
    <citation type="submission" date="2014-03" db="EMBL/GenBank/DDBJ databases">
        <title>Draft genome sequence of Deinococcus phoenicis 1P10ME.</title>
        <authorList>
            <person name="Stepanov V.G."/>
            <person name="Vaishampayan P."/>
            <person name="Venkateswaran K."/>
            <person name="Fox G.E."/>
        </authorList>
    </citation>
    <scope>NUCLEOTIDE SEQUENCE [LARGE SCALE GENOMIC DNA]</scope>
    <source>
        <strain evidence="1 2">1P10ME</strain>
    </source>
</reference>
<keyword evidence="2" id="KW-1185">Reference proteome</keyword>
<name>A0A016QS63_9DEIO</name>
<sequence length="299" mass="32772">MEHSGMATVTELDVLRGVVRFSRHPEAELGLWPGSLPHRALCPFPSALPQVLGTLEQVPPSPSEYTAEILFLPLASPEQDRFIREVNASLLELGWRRPESLWPPHHTGGFLSLLQAEWPAPEELPSPPDPPMTLLHDASKMVASWDVRFAGSEQPELYLSLTLQAGHAYDHSTRQNRAARMPELPALVPPAGWSVEVLGGGGSGNQRGSNSASLALLRGEGQTGMLHDQYADQLPSAGWQERGRTGVPELWTSLWRTPEGDLGLLSLAQREEKLWQAHLNLSRLNGAGQQEAGASWFSF</sequence>
<evidence type="ECO:0000313" key="1">
    <source>
        <dbReference type="EMBL" id="EYB68594.1"/>
    </source>
</evidence>
<organism evidence="1 2">
    <name type="scientific">Deinococcus phoenicis</name>
    <dbReference type="NCBI Taxonomy" id="1476583"/>
    <lineage>
        <taxon>Bacteria</taxon>
        <taxon>Thermotogati</taxon>
        <taxon>Deinococcota</taxon>
        <taxon>Deinococci</taxon>
        <taxon>Deinococcales</taxon>
        <taxon>Deinococcaceae</taxon>
        <taxon>Deinococcus</taxon>
    </lineage>
</organism>
<proteinExistence type="predicted"/>
<dbReference type="PATRIC" id="fig|1476583.3.peg.1282"/>
<accession>A0A016QS63</accession>
<dbReference type="AlphaFoldDB" id="A0A016QS63"/>
<comment type="caution">
    <text evidence="1">The sequence shown here is derived from an EMBL/GenBank/DDBJ whole genome shotgun (WGS) entry which is preliminary data.</text>
</comment>
<evidence type="ECO:0000313" key="2">
    <source>
        <dbReference type="Proteomes" id="UP000020492"/>
    </source>
</evidence>
<dbReference type="Proteomes" id="UP000020492">
    <property type="component" value="Unassembled WGS sequence"/>
</dbReference>
<dbReference type="EMBL" id="JHAC01000019">
    <property type="protein sequence ID" value="EYB68594.1"/>
    <property type="molecule type" value="Genomic_DNA"/>
</dbReference>
<protein>
    <submittedName>
        <fullName evidence="1">Uncharacterized protein</fullName>
    </submittedName>
</protein>
<gene>
    <name evidence="1" type="ORF">DEIPH_ctg019orf0006</name>
</gene>